<evidence type="ECO:0000313" key="2">
    <source>
        <dbReference type="Proteomes" id="UP000800093"/>
    </source>
</evidence>
<gene>
    <name evidence="1" type="ORF">CC78DRAFT_529125</name>
</gene>
<organism evidence="1 2">
    <name type="scientific">Lojkania enalia</name>
    <dbReference type="NCBI Taxonomy" id="147567"/>
    <lineage>
        <taxon>Eukaryota</taxon>
        <taxon>Fungi</taxon>
        <taxon>Dikarya</taxon>
        <taxon>Ascomycota</taxon>
        <taxon>Pezizomycotina</taxon>
        <taxon>Dothideomycetes</taxon>
        <taxon>Pleosporomycetidae</taxon>
        <taxon>Pleosporales</taxon>
        <taxon>Pleosporales incertae sedis</taxon>
        <taxon>Lojkania</taxon>
    </lineage>
</organism>
<name>A0A9P4NA22_9PLEO</name>
<dbReference type="OrthoDB" id="202203at2759"/>
<dbReference type="AlphaFoldDB" id="A0A9P4NA22"/>
<reference evidence="2" key="1">
    <citation type="journal article" date="2020" name="Stud. Mycol.">
        <title>101 Dothideomycetes genomes: A test case for predicting lifestyles and emergence of pathogens.</title>
        <authorList>
            <person name="Haridas S."/>
            <person name="Albert R."/>
            <person name="Binder M."/>
            <person name="Bloem J."/>
            <person name="LaButti K."/>
            <person name="Salamov A."/>
            <person name="Andreopoulos B."/>
            <person name="Baker S."/>
            <person name="Barry K."/>
            <person name="Bills G."/>
            <person name="Bluhm B."/>
            <person name="Cannon C."/>
            <person name="Castanera R."/>
            <person name="Culley D."/>
            <person name="Daum C."/>
            <person name="Ezra D."/>
            <person name="Gonzalez J."/>
            <person name="Henrissat B."/>
            <person name="Kuo A."/>
            <person name="Liang C."/>
            <person name="Lipzen A."/>
            <person name="Lutzoni F."/>
            <person name="Magnuson J."/>
            <person name="Mondo S."/>
            <person name="Nolan M."/>
            <person name="Ohm R."/>
            <person name="Pangilinan J."/>
            <person name="Park H.-J."/>
            <person name="Ramirez L."/>
            <person name="Alfaro M."/>
            <person name="Sun H."/>
            <person name="Tritt A."/>
            <person name="Yoshinaga Y."/>
            <person name="Zwiers L.-H."/>
            <person name="Turgeon B."/>
            <person name="Goodwin S."/>
            <person name="Spatafora J."/>
            <person name="Crous P."/>
            <person name="Grigoriev I."/>
        </authorList>
    </citation>
    <scope>NUCLEOTIDE SEQUENCE [LARGE SCALE GENOMIC DNA]</scope>
    <source>
        <strain evidence="2">CBS 304.66</strain>
    </source>
</reference>
<protein>
    <recommendedName>
        <fullName evidence="3">FAD/NAD(P)-binding domain-containing protein</fullName>
    </recommendedName>
</protein>
<dbReference type="Proteomes" id="UP000800093">
    <property type="component" value="Unassembled WGS sequence"/>
</dbReference>
<evidence type="ECO:0008006" key="3">
    <source>
        <dbReference type="Google" id="ProtNLM"/>
    </source>
</evidence>
<dbReference type="EMBL" id="ML986582">
    <property type="protein sequence ID" value="KAF2269310.1"/>
    <property type="molecule type" value="Genomic_DNA"/>
</dbReference>
<accession>A0A9P4NA22</accession>
<keyword evidence="2" id="KW-1185">Reference proteome</keyword>
<evidence type="ECO:0000313" key="1">
    <source>
        <dbReference type="EMBL" id="KAF2269310.1"/>
    </source>
</evidence>
<sequence length="78" mass="8757">MCDRETLRVPIHGVGDRVYVVGDCASYSKNYILDVHGAISALMKNLHNDLLAYEYRLQTITSIPISEGLRTKLSFRAS</sequence>
<proteinExistence type="predicted"/>
<comment type="caution">
    <text evidence="1">The sequence shown here is derived from an EMBL/GenBank/DDBJ whole genome shotgun (WGS) entry which is preliminary data.</text>
</comment>